<dbReference type="Pfam" id="PF13349">
    <property type="entry name" value="DUF4097"/>
    <property type="match status" value="1"/>
</dbReference>
<dbReference type="InterPro" id="IPR025164">
    <property type="entry name" value="Toastrack_DUF4097"/>
</dbReference>
<feature type="coiled-coil region" evidence="1">
    <location>
        <begin position="84"/>
        <end position="198"/>
    </location>
</feature>
<dbReference type="RefSeq" id="WP_166033251.1">
    <property type="nucleotide sequence ID" value="NZ_CP049887.1"/>
</dbReference>
<dbReference type="KEGG" id="vhy:G7082_00645"/>
<dbReference type="NCBIfam" id="NF038025">
    <property type="entry name" value="dapto_LiaX"/>
    <property type="match status" value="1"/>
</dbReference>
<dbReference type="Proteomes" id="UP000501747">
    <property type="component" value="Chromosome"/>
</dbReference>
<accession>A0A6G8AQ94</accession>
<evidence type="ECO:0000313" key="6">
    <source>
        <dbReference type="Proteomes" id="UP000501747"/>
    </source>
</evidence>
<proteinExistence type="predicted"/>
<dbReference type="InterPro" id="IPR058219">
    <property type="entry name" value="LiaX"/>
</dbReference>
<keyword evidence="1" id="KW-0175">Coiled coil</keyword>
<feature type="compositionally biased region" description="Low complexity" evidence="2">
    <location>
        <begin position="43"/>
        <end position="54"/>
    </location>
</feature>
<evidence type="ECO:0000256" key="2">
    <source>
        <dbReference type="SAM" id="MobiDB-lite"/>
    </source>
</evidence>
<dbReference type="Pfam" id="PF22746">
    <property type="entry name" value="SHOCT-like_DUF2089-C"/>
    <property type="match status" value="1"/>
</dbReference>
<evidence type="ECO:0000259" key="3">
    <source>
        <dbReference type="Pfam" id="PF13349"/>
    </source>
</evidence>
<feature type="compositionally biased region" description="Basic and acidic residues" evidence="2">
    <location>
        <begin position="58"/>
        <end position="67"/>
    </location>
</feature>
<evidence type="ECO:0000256" key="1">
    <source>
        <dbReference type="SAM" id="Coils"/>
    </source>
</evidence>
<reference evidence="5 6" key="1">
    <citation type="submission" date="2020-03" db="EMBL/GenBank/DDBJ databases">
        <title>Vagococcus sp. nov., isolated from beetles.</title>
        <authorList>
            <person name="Hyun D.-W."/>
            <person name="Bae J.-W."/>
        </authorList>
    </citation>
    <scope>NUCLEOTIDE SEQUENCE [LARGE SCALE GENOMIC DNA]</scope>
    <source>
        <strain evidence="5 6">HDW17B</strain>
    </source>
</reference>
<sequence>MQERDRILELVKKGILSTEEALVLLENIATEKDEKLVNKEASQVKQNTTTQVNQEATEGEKQEHPTVEELINQGSETEDTEEFFKKLEANERKDKENLEKILAELTEGINEVSANIDEISVEIEGLDQDIKEKEEAITVLNTMEELDGLTDNKKCEREQLENDLAYLKNTKVELVEERNALKEELKDFKKEQKETTKEEWKSKFDIPEDWKEQANDTFSTVGEKVGEASTQLGGFLKKTIDAVTSSMNDNVDWKDINIKVPGVASQSLTHEFMYPENEATLIDVKVANGKVNFKTWDQQDVKIVANIKFYGKINSPSLFEAFLERSEIEVNDEKISFQVPNKRMKVDLDFYLPKRNYDHMSVKMLNGDIKLNDLELGDIYLKSTNGEMKIQHVSASMLEVEGVNGEIEVTDSKIIDFIGETVNGNVKTQADIRSISVSLINGEIRLTTPVGSEPKKIEASAVNGTIKLAIPETIGIDGTCKTNFGSIKNRMDQVEVIREKKDRTNQALEFRRLNDENLVFVKLSTTTGSILLKDTDN</sequence>
<protein>
    <submittedName>
        <fullName evidence="5">Daptomycin-sensing surface protein LiaX</fullName>
    </submittedName>
</protein>
<evidence type="ECO:0000313" key="5">
    <source>
        <dbReference type="EMBL" id="QIL47139.1"/>
    </source>
</evidence>
<gene>
    <name evidence="5" type="primary">liaX</name>
    <name evidence="5" type="ORF">G7082_00645</name>
</gene>
<dbReference type="EMBL" id="CP049887">
    <property type="protein sequence ID" value="QIL47139.1"/>
    <property type="molecule type" value="Genomic_DNA"/>
</dbReference>
<dbReference type="AlphaFoldDB" id="A0A6G8AQ94"/>
<feature type="domain" description="YvlB/LiaX N-terminal" evidence="4">
    <location>
        <begin position="3"/>
        <end position="32"/>
    </location>
</feature>
<keyword evidence="6" id="KW-1185">Reference proteome</keyword>
<feature type="region of interest" description="Disordered" evidence="2">
    <location>
        <begin position="39"/>
        <end position="67"/>
    </location>
</feature>
<evidence type="ECO:0000259" key="4">
    <source>
        <dbReference type="Pfam" id="PF22746"/>
    </source>
</evidence>
<name>A0A6G8AQ94_9ENTE</name>
<feature type="domain" description="DUF4097" evidence="3">
    <location>
        <begin position="332"/>
        <end position="498"/>
    </location>
</feature>
<organism evidence="5 6">
    <name type="scientific">Vagococcus hydrophili</name>
    <dbReference type="NCBI Taxonomy" id="2714947"/>
    <lineage>
        <taxon>Bacteria</taxon>
        <taxon>Bacillati</taxon>
        <taxon>Bacillota</taxon>
        <taxon>Bacilli</taxon>
        <taxon>Lactobacillales</taxon>
        <taxon>Enterococcaceae</taxon>
        <taxon>Vagococcus</taxon>
    </lineage>
</organism>
<dbReference type="InterPro" id="IPR053959">
    <property type="entry name" value="YvlB/LiaX_N"/>
</dbReference>